<evidence type="ECO:0000313" key="3">
    <source>
        <dbReference type="WBParaSite" id="NBR_0000432901-mRNA-1"/>
    </source>
</evidence>
<dbReference type="Proteomes" id="UP000271162">
    <property type="component" value="Unassembled WGS sequence"/>
</dbReference>
<evidence type="ECO:0000313" key="1">
    <source>
        <dbReference type="EMBL" id="VDL67915.1"/>
    </source>
</evidence>
<dbReference type="AlphaFoldDB" id="A0A0N4XP77"/>
<reference evidence="1 2" key="2">
    <citation type="submission" date="2018-11" db="EMBL/GenBank/DDBJ databases">
        <authorList>
            <consortium name="Pathogen Informatics"/>
        </authorList>
    </citation>
    <scope>NUCLEOTIDE SEQUENCE [LARGE SCALE GENOMIC DNA]</scope>
</reference>
<reference evidence="3" key="1">
    <citation type="submission" date="2017-02" db="UniProtKB">
        <authorList>
            <consortium name="WormBaseParasite"/>
        </authorList>
    </citation>
    <scope>IDENTIFICATION</scope>
</reference>
<dbReference type="EMBL" id="UYSL01007839">
    <property type="protein sequence ID" value="VDL67915.1"/>
    <property type="molecule type" value="Genomic_DNA"/>
</dbReference>
<dbReference type="WBParaSite" id="NBR_0000432901-mRNA-1">
    <property type="protein sequence ID" value="NBR_0000432901-mRNA-1"/>
    <property type="gene ID" value="NBR_0000432901"/>
</dbReference>
<accession>A0A0N4XP77</accession>
<evidence type="ECO:0000313" key="2">
    <source>
        <dbReference type="Proteomes" id="UP000271162"/>
    </source>
</evidence>
<proteinExistence type="predicted"/>
<sequence length="102" mass="11315">MNVLIGIESVVMVSQAQRGTGEHRVIKMDPNEANPHLPLVVKGSSCFSKGRRCNITKFIPNIHTCPACLRHSIEAWSQRSDVEHELCELSEEEADGRTATSE</sequence>
<gene>
    <name evidence="1" type="ORF">NBR_LOCUS4326</name>
</gene>
<keyword evidence="2" id="KW-1185">Reference proteome</keyword>
<organism evidence="3">
    <name type="scientific">Nippostrongylus brasiliensis</name>
    <name type="common">Rat hookworm</name>
    <dbReference type="NCBI Taxonomy" id="27835"/>
    <lineage>
        <taxon>Eukaryota</taxon>
        <taxon>Metazoa</taxon>
        <taxon>Ecdysozoa</taxon>
        <taxon>Nematoda</taxon>
        <taxon>Chromadorea</taxon>
        <taxon>Rhabditida</taxon>
        <taxon>Rhabditina</taxon>
        <taxon>Rhabditomorpha</taxon>
        <taxon>Strongyloidea</taxon>
        <taxon>Heligmosomidae</taxon>
        <taxon>Nippostrongylus</taxon>
    </lineage>
</organism>
<name>A0A0N4XP77_NIPBR</name>
<protein>
    <submittedName>
        <fullName evidence="3">Tick transposon</fullName>
    </submittedName>
</protein>